<dbReference type="OrthoDB" id="6022at2759"/>
<sequence>MSTGERSGLQSIQEIRESSERLRAEKREQLRRMDPKASGRDAETVYRNEKGRRVDLAAERAEKAAKRREEEERLAREMEWGKGRVQRRGAEERQRLQAEIASQPFARYADDKTMNEEMKNRDRWDDPAATFLTKKTSRGPKMPRYSGPEPPPNRFNIRPGYRWDGVDRSNGFERDYFAHKASKVTTAAEAYKWSVEDM</sequence>
<dbReference type="PANTHER" id="PTHR31809">
    <property type="entry name" value="BUD13 HOMOLOG"/>
    <property type="match status" value="1"/>
</dbReference>
<feature type="region of interest" description="Disordered" evidence="2">
    <location>
        <begin position="104"/>
        <end position="161"/>
    </location>
</feature>
<name>A0A4P9XIL1_9FUNG</name>
<evidence type="ECO:0000313" key="3">
    <source>
        <dbReference type="EMBL" id="RKP05544.1"/>
    </source>
</evidence>
<organism evidence="3 4">
    <name type="scientific">Thamnocephalis sphaerospora</name>
    <dbReference type="NCBI Taxonomy" id="78915"/>
    <lineage>
        <taxon>Eukaryota</taxon>
        <taxon>Fungi</taxon>
        <taxon>Fungi incertae sedis</taxon>
        <taxon>Zoopagomycota</taxon>
        <taxon>Zoopagomycotina</taxon>
        <taxon>Zoopagomycetes</taxon>
        <taxon>Zoopagales</taxon>
        <taxon>Sigmoideomycetaceae</taxon>
        <taxon>Thamnocephalis</taxon>
    </lineage>
</organism>
<evidence type="ECO:0000256" key="2">
    <source>
        <dbReference type="SAM" id="MobiDB-lite"/>
    </source>
</evidence>
<feature type="compositionally biased region" description="Polar residues" evidence="2">
    <location>
        <begin position="1"/>
        <end position="13"/>
    </location>
</feature>
<dbReference type="Proteomes" id="UP000271241">
    <property type="component" value="Unassembled WGS sequence"/>
</dbReference>
<dbReference type="EMBL" id="KZ993098">
    <property type="protein sequence ID" value="RKP05544.1"/>
    <property type="molecule type" value="Genomic_DNA"/>
</dbReference>
<dbReference type="GO" id="GO:0003723">
    <property type="term" value="F:RNA binding"/>
    <property type="evidence" value="ECO:0007669"/>
    <property type="project" value="TreeGrafter"/>
</dbReference>
<dbReference type="Pfam" id="PF09736">
    <property type="entry name" value="Bud13"/>
    <property type="match status" value="1"/>
</dbReference>
<accession>A0A4P9XIL1</accession>
<evidence type="ECO:0000313" key="4">
    <source>
        <dbReference type="Proteomes" id="UP000271241"/>
    </source>
</evidence>
<dbReference type="STRING" id="78915.A0A4P9XIL1"/>
<dbReference type="GO" id="GO:0000398">
    <property type="term" value="P:mRNA splicing, via spliceosome"/>
    <property type="evidence" value="ECO:0007669"/>
    <property type="project" value="TreeGrafter"/>
</dbReference>
<dbReference type="GO" id="GO:0005684">
    <property type="term" value="C:U2-type spliceosomal complex"/>
    <property type="evidence" value="ECO:0007669"/>
    <property type="project" value="TreeGrafter"/>
</dbReference>
<reference evidence="4" key="1">
    <citation type="journal article" date="2018" name="Nat. Microbiol.">
        <title>Leveraging single-cell genomics to expand the fungal tree of life.</title>
        <authorList>
            <person name="Ahrendt S.R."/>
            <person name="Quandt C.A."/>
            <person name="Ciobanu D."/>
            <person name="Clum A."/>
            <person name="Salamov A."/>
            <person name="Andreopoulos B."/>
            <person name="Cheng J.F."/>
            <person name="Woyke T."/>
            <person name="Pelin A."/>
            <person name="Henrissat B."/>
            <person name="Reynolds N.K."/>
            <person name="Benny G.L."/>
            <person name="Smith M.E."/>
            <person name="James T.Y."/>
            <person name="Grigoriev I.V."/>
        </authorList>
    </citation>
    <scope>NUCLEOTIDE SEQUENCE [LARGE SCALE GENOMIC DNA]</scope>
    <source>
        <strain evidence="4">RSA 1356</strain>
    </source>
</reference>
<feature type="compositionally biased region" description="Basic and acidic residues" evidence="2">
    <location>
        <begin position="108"/>
        <end position="126"/>
    </location>
</feature>
<feature type="compositionally biased region" description="Basic and acidic residues" evidence="2">
    <location>
        <begin position="14"/>
        <end position="51"/>
    </location>
</feature>
<dbReference type="AlphaFoldDB" id="A0A4P9XIL1"/>
<proteinExistence type="inferred from homology"/>
<dbReference type="InterPro" id="IPR051112">
    <property type="entry name" value="CWC26_splicing_factor"/>
</dbReference>
<evidence type="ECO:0000256" key="1">
    <source>
        <dbReference type="ARBA" id="ARBA00011069"/>
    </source>
</evidence>
<dbReference type="GO" id="GO:0070274">
    <property type="term" value="C:RES complex"/>
    <property type="evidence" value="ECO:0007669"/>
    <property type="project" value="TreeGrafter"/>
</dbReference>
<dbReference type="InterPro" id="IPR018609">
    <property type="entry name" value="Bud13"/>
</dbReference>
<feature type="region of interest" description="Disordered" evidence="2">
    <location>
        <begin position="1"/>
        <end position="51"/>
    </location>
</feature>
<dbReference type="PANTHER" id="PTHR31809:SF0">
    <property type="entry name" value="BUD13 HOMOLOG"/>
    <property type="match status" value="1"/>
</dbReference>
<gene>
    <name evidence="3" type="ORF">THASP1DRAFT_19683</name>
</gene>
<keyword evidence="4" id="KW-1185">Reference proteome</keyword>
<comment type="similarity">
    <text evidence="1">Belongs to the CWC26 family.</text>
</comment>
<protein>
    <submittedName>
        <fullName evidence="3">Pre-mRNA-splicing factor of RES complex-domain-containing protein</fullName>
    </submittedName>
</protein>